<dbReference type="Proteomes" id="UP000325081">
    <property type="component" value="Unassembled WGS sequence"/>
</dbReference>
<feature type="region of interest" description="Disordered" evidence="1">
    <location>
        <begin position="208"/>
        <end position="231"/>
    </location>
</feature>
<gene>
    <name evidence="2" type="ORF">STAS_29031</name>
</gene>
<sequence>MGEKQVRRLAGSARGGSNRRRKRLVAASGRDRVRRKPRNSRVNKGRRNSSRDGGGTGQRLTTWEESGSWRSWGLVAGGAAVPSGVRDGGGEAEEKRLVAASGHDRVCRKPQFTREQGSPEFFARWRRRWTATHGVRGERVVALLGSRRRWLATGLIEDTCRREARGVRFAETRGLLLAKRDEFTVEDLRADDGRVYCAAEGLVGDWPARRSEDGGGGDDEMMLGDRRRRERSEEGMMTIGGELNSERKREMVAGSLFRSRLSENWPLYFLPRK</sequence>
<evidence type="ECO:0000256" key="1">
    <source>
        <dbReference type="SAM" id="MobiDB-lite"/>
    </source>
</evidence>
<keyword evidence="2" id="KW-0647">Proteasome</keyword>
<evidence type="ECO:0000313" key="3">
    <source>
        <dbReference type="Proteomes" id="UP000325081"/>
    </source>
</evidence>
<feature type="non-terminal residue" evidence="2">
    <location>
        <position position="273"/>
    </location>
</feature>
<evidence type="ECO:0000313" key="2">
    <source>
        <dbReference type="EMBL" id="GER51631.1"/>
    </source>
</evidence>
<dbReference type="AlphaFoldDB" id="A0A5A7R5Q0"/>
<accession>A0A5A7R5Q0</accession>
<feature type="compositionally biased region" description="Basic residues" evidence="1">
    <location>
        <begin position="32"/>
        <end position="48"/>
    </location>
</feature>
<protein>
    <submittedName>
        <fullName evidence="2">26S proteasome regulatory complex</fullName>
    </submittedName>
</protein>
<name>A0A5A7R5Q0_STRAF</name>
<proteinExistence type="predicted"/>
<reference evidence="3" key="1">
    <citation type="journal article" date="2019" name="Curr. Biol.">
        <title>Genome Sequence of Striga asiatica Provides Insight into the Evolution of Plant Parasitism.</title>
        <authorList>
            <person name="Yoshida S."/>
            <person name="Kim S."/>
            <person name="Wafula E.K."/>
            <person name="Tanskanen J."/>
            <person name="Kim Y.M."/>
            <person name="Honaas L."/>
            <person name="Yang Z."/>
            <person name="Spallek T."/>
            <person name="Conn C.E."/>
            <person name="Ichihashi Y."/>
            <person name="Cheong K."/>
            <person name="Cui S."/>
            <person name="Der J.P."/>
            <person name="Gundlach H."/>
            <person name="Jiao Y."/>
            <person name="Hori C."/>
            <person name="Ishida J.K."/>
            <person name="Kasahara H."/>
            <person name="Kiba T."/>
            <person name="Kim M.S."/>
            <person name="Koo N."/>
            <person name="Laohavisit A."/>
            <person name="Lee Y.H."/>
            <person name="Lumba S."/>
            <person name="McCourt P."/>
            <person name="Mortimer J.C."/>
            <person name="Mutuku J.M."/>
            <person name="Nomura T."/>
            <person name="Sasaki-Sekimoto Y."/>
            <person name="Seto Y."/>
            <person name="Wang Y."/>
            <person name="Wakatake T."/>
            <person name="Sakakibara H."/>
            <person name="Demura T."/>
            <person name="Yamaguchi S."/>
            <person name="Yoneyama K."/>
            <person name="Manabe R.I."/>
            <person name="Nelson D.C."/>
            <person name="Schulman A.H."/>
            <person name="Timko M.P."/>
            <person name="dePamphilis C.W."/>
            <person name="Choi D."/>
            <person name="Shirasu K."/>
        </authorList>
    </citation>
    <scope>NUCLEOTIDE SEQUENCE [LARGE SCALE GENOMIC DNA]</scope>
    <source>
        <strain evidence="3">cv. UVA1</strain>
    </source>
</reference>
<organism evidence="2 3">
    <name type="scientific">Striga asiatica</name>
    <name type="common">Asiatic witchweed</name>
    <name type="synonym">Buchnera asiatica</name>
    <dbReference type="NCBI Taxonomy" id="4170"/>
    <lineage>
        <taxon>Eukaryota</taxon>
        <taxon>Viridiplantae</taxon>
        <taxon>Streptophyta</taxon>
        <taxon>Embryophyta</taxon>
        <taxon>Tracheophyta</taxon>
        <taxon>Spermatophyta</taxon>
        <taxon>Magnoliopsida</taxon>
        <taxon>eudicotyledons</taxon>
        <taxon>Gunneridae</taxon>
        <taxon>Pentapetalae</taxon>
        <taxon>asterids</taxon>
        <taxon>lamiids</taxon>
        <taxon>Lamiales</taxon>
        <taxon>Orobanchaceae</taxon>
        <taxon>Buchnereae</taxon>
        <taxon>Striga</taxon>
    </lineage>
</organism>
<dbReference type="GO" id="GO:0000502">
    <property type="term" value="C:proteasome complex"/>
    <property type="evidence" value="ECO:0007669"/>
    <property type="project" value="UniProtKB-KW"/>
</dbReference>
<feature type="region of interest" description="Disordered" evidence="1">
    <location>
        <begin position="1"/>
        <end position="63"/>
    </location>
</feature>
<comment type="caution">
    <text evidence="2">The sequence shown here is derived from an EMBL/GenBank/DDBJ whole genome shotgun (WGS) entry which is preliminary data.</text>
</comment>
<dbReference type="EMBL" id="BKCP01009804">
    <property type="protein sequence ID" value="GER51631.1"/>
    <property type="molecule type" value="Genomic_DNA"/>
</dbReference>
<keyword evidence="3" id="KW-1185">Reference proteome</keyword>